<evidence type="ECO:0000256" key="2">
    <source>
        <dbReference type="SAM" id="Phobius"/>
    </source>
</evidence>
<feature type="compositionally biased region" description="Low complexity" evidence="1">
    <location>
        <begin position="197"/>
        <end position="214"/>
    </location>
</feature>
<dbReference type="AlphaFoldDB" id="A0A1J5IRX2"/>
<name>A0A1J5IRX2_9BACT</name>
<keyword evidence="2" id="KW-0472">Membrane</keyword>
<proteinExistence type="predicted"/>
<organism evidence="3 4">
    <name type="scientific">Candidatus Wirthbacteria bacterium CG2_30_54_11</name>
    <dbReference type="NCBI Taxonomy" id="1817892"/>
    <lineage>
        <taxon>Bacteria</taxon>
        <taxon>Candidatus Wirthbacteria</taxon>
    </lineage>
</organism>
<evidence type="ECO:0000313" key="3">
    <source>
        <dbReference type="EMBL" id="OIP95046.1"/>
    </source>
</evidence>
<comment type="caution">
    <text evidence="3">The sequence shown here is derived from an EMBL/GenBank/DDBJ whole genome shotgun (WGS) entry which is preliminary data.</text>
</comment>
<evidence type="ECO:0000313" key="4">
    <source>
        <dbReference type="Proteomes" id="UP000183245"/>
    </source>
</evidence>
<feature type="region of interest" description="Disordered" evidence="1">
    <location>
        <begin position="193"/>
        <end position="220"/>
    </location>
</feature>
<feature type="transmembrane region" description="Helical" evidence="2">
    <location>
        <begin position="128"/>
        <end position="147"/>
    </location>
</feature>
<reference evidence="3 4" key="1">
    <citation type="journal article" date="2016" name="Environ. Microbiol.">
        <title>Genomic resolution of a cold subsurface aquifer community provides metabolic insights for novel microbes adapted to high CO concentrations.</title>
        <authorList>
            <person name="Probst A.J."/>
            <person name="Castelle C.J."/>
            <person name="Singh A."/>
            <person name="Brown C.T."/>
            <person name="Anantharaman K."/>
            <person name="Sharon I."/>
            <person name="Hug L.A."/>
            <person name="Burstein D."/>
            <person name="Emerson J.B."/>
            <person name="Thomas B.C."/>
            <person name="Banfield J.F."/>
        </authorList>
    </citation>
    <scope>NUCLEOTIDE SEQUENCE [LARGE SCALE GENOMIC DNA]</scope>
    <source>
        <strain evidence="3">CG2_30_54_11</strain>
    </source>
</reference>
<sequence>MITPSGRFSRFAHFFTDLNLTEKIKLLFSVLGLTSPFFPWFHSCNNIPGSYQCVTWNGFQWDNDIYGLLVFLLSVTVLILVLYPLFETTWKLSLGRERLSTMAGAALILLAIMRLLTFQGTSSQTTRIGPSMGLLFVFVTGLGIVICDNTQIVQKMLSFILTPSNRASAPAGADDQEDLSQYDDQELIDLLDDEAPAEPAAAADGQDPATTGTDMQQTRF</sequence>
<dbReference type="EMBL" id="MNZT01000118">
    <property type="protein sequence ID" value="OIP95046.1"/>
    <property type="molecule type" value="Genomic_DNA"/>
</dbReference>
<keyword evidence="2" id="KW-1133">Transmembrane helix</keyword>
<dbReference type="Proteomes" id="UP000183245">
    <property type="component" value="Unassembled WGS sequence"/>
</dbReference>
<keyword evidence="2" id="KW-0812">Transmembrane</keyword>
<dbReference type="STRING" id="1817892.AUK40_06400"/>
<feature type="transmembrane region" description="Helical" evidence="2">
    <location>
        <begin position="65"/>
        <end position="86"/>
    </location>
</feature>
<protein>
    <submittedName>
        <fullName evidence="3">Uncharacterized protein</fullName>
    </submittedName>
</protein>
<evidence type="ECO:0000256" key="1">
    <source>
        <dbReference type="SAM" id="MobiDB-lite"/>
    </source>
</evidence>
<gene>
    <name evidence="3" type="ORF">AUK40_06400</name>
</gene>
<feature type="transmembrane region" description="Helical" evidence="2">
    <location>
        <begin position="98"/>
        <end position="116"/>
    </location>
</feature>
<accession>A0A1J5IRX2</accession>